<dbReference type="RefSeq" id="WP_251595570.1">
    <property type="nucleotide sequence ID" value="NZ_JAMLJI010000006.1"/>
</dbReference>
<gene>
    <name evidence="1" type="ORF">QC825_14565</name>
</gene>
<dbReference type="EMBL" id="JARWAO010000010">
    <property type="protein sequence ID" value="MDR5897291.1"/>
    <property type="molecule type" value="Genomic_DNA"/>
</dbReference>
<sequence length="149" mass="17282">MTFDDLEVGRTYRGRQPRGVFEKGTQHINDRRIIEITEEGEVRFDTPGLRLGRRLTMTGIKQFMAWAAYDCTNEFTVLDYEWLPWPMTCAQQARLKQALEVACRFDVVQETNAGHDAVLGSFFRLYDAEVYLNRCLDEGLDAYLVLSEE</sequence>
<evidence type="ECO:0000313" key="2">
    <source>
        <dbReference type="Proteomes" id="UP001269375"/>
    </source>
</evidence>
<comment type="caution">
    <text evidence="1">The sequence shown here is derived from an EMBL/GenBank/DDBJ whole genome shotgun (WGS) entry which is preliminary data.</text>
</comment>
<reference evidence="1 2" key="1">
    <citation type="submission" date="2023-04" db="EMBL/GenBank/DDBJ databases">
        <title>A long-awaited taxogenomic arrangement of the family Halomonadaceae.</title>
        <authorList>
            <person name="De La Haba R."/>
            <person name="Chuvochina M."/>
            <person name="Wittouck S."/>
            <person name="Arahal D.R."/>
            <person name="Sanchez-Porro C."/>
            <person name="Hugenholtz P."/>
            <person name="Ventosa A."/>
        </authorList>
    </citation>
    <scope>NUCLEOTIDE SEQUENCE [LARGE SCALE GENOMIC DNA]</scope>
    <source>
        <strain evidence="1 2">DSM 22428</strain>
    </source>
</reference>
<proteinExistence type="predicted"/>
<name>A0ABU1H0G1_9GAMM</name>
<dbReference type="Proteomes" id="UP001269375">
    <property type="component" value="Unassembled WGS sequence"/>
</dbReference>
<keyword evidence="2" id="KW-1185">Reference proteome</keyword>
<evidence type="ECO:0000313" key="1">
    <source>
        <dbReference type="EMBL" id="MDR5897291.1"/>
    </source>
</evidence>
<organism evidence="1 2">
    <name type="scientific">Larsenimonas suaedae</name>
    <dbReference type="NCBI Taxonomy" id="1851019"/>
    <lineage>
        <taxon>Bacteria</taxon>
        <taxon>Pseudomonadati</taxon>
        <taxon>Pseudomonadota</taxon>
        <taxon>Gammaproteobacteria</taxon>
        <taxon>Oceanospirillales</taxon>
        <taxon>Halomonadaceae</taxon>
        <taxon>Larsenimonas</taxon>
    </lineage>
</organism>
<accession>A0ABU1H0G1</accession>
<protein>
    <submittedName>
        <fullName evidence="1">Uncharacterized protein</fullName>
    </submittedName>
</protein>